<name>A0ABY8A0L6_9ACTN</name>
<dbReference type="Proteomes" id="UP001218629">
    <property type="component" value="Chromosome"/>
</dbReference>
<dbReference type="RefSeq" id="WP_275306134.1">
    <property type="nucleotide sequence ID" value="NZ_CP095749.1"/>
</dbReference>
<evidence type="ECO:0000256" key="2">
    <source>
        <dbReference type="SAM" id="MobiDB-lite"/>
    </source>
</evidence>
<feature type="domain" description="4'-phosphopantetheinyl transferase N-terminal" evidence="4">
    <location>
        <begin position="30"/>
        <end position="96"/>
    </location>
</feature>
<dbReference type="PANTHER" id="PTHR38096:SF1">
    <property type="entry name" value="ENTEROBACTIN SYNTHASE COMPONENT D"/>
    <property type="match status" value="1"/>
</dbReference>
<evidence type="ECO:0000313" key="6">
    <source>
        <dbReference type="Proteomes" id="UP001218629"/>
    </source>
</evidence>
<organism evidence="5 6">
    <name type="scientific">Streptomyces yunnanensis</name>
    <dbReference type="NCBI Taxonomy" id="156453"/>
    <lineage>
        <taxon>Bacteria</taxon>
        <taxon>Bacillati</taxon>
        <taxon>Actinomycetota</taxon>
        <taxon>Actinomycetes</taxon>
        <taxon>Kitasatosporales</taxon>
        <taxon>Streptomycetaceae</taxon>
        <taxon>Streptomyces</taxon>
    </lineage>
</organism>
<reference evidence="5 6" key="1">
    <citation type="submission" date="2022-03" db="EMBL/GenBank/DDBJ databases">
        <title>Streptomyces yunnanensis P86,complete genome.</title>
        <authorList>
            <person name="Chen S."/>
            <person name="Zhang Q."/>
        </authorList>
    </citation>
    <scope>NUCLEOTIDE SEQUENCE [LARGE SCALE GENOMIC DNA]</scope>
    <source>
        <strain evidence="5 6">P86</strain>
    </source>
</reference>
<dbReference type="PRINTS" id="PR01399">
    <property type="entry name" value="ENTSNTHTASED"/>
</dbReference>
<proteinExistence type="predicted"/>
<feature type="region of interest" description="Disordered" evidence="2">
    <location>
        <begin position="221"/>
        <end position="245"/>
    </location>
</feature>
<keyword evidence="1 5" id="KW-0808">Transferase</keyword>
<accession>A0ABY8A0L6</accession>
<dbReference type="Pfam" id="PF01648">
    <property type="entry name" value="ACPS"/>
    <property type="match status" value="1"/>
</dbReference>
<dbReference type="InterPro" id="IPR008278">
    <property type="entry name" value="4-PPantetheinyl_Trfase_dom"/>
</dbReference>
<dbReference type="InterPro" id="IPR037143">
    <property type="entry name" value="4-PPantetheinyl_Trfase_dom_sf"/>
</dbReference>
<gene>
    <name evidence="5" type="ORF">MOV08_03345</name>
</gene>
<sequence length="245" mass="27023">MIELILPATVATEAAYDDRPRPGDRLLSSEREVIARAVESRQREFATVRHLARRALRRLGHPDRAILPNRRGAPQWPPGIVGSMTHCAGYRAAAVSPEELSAAVSIDAEPNGPLPAGVLKAIALPSERPHLVALAAHRPDVHWDRLLFSAKESVFKAWYPLTQRELDFSEAEIVIDPTQGTFTARLLVPGPLLGGRRVTVFPGRWHTTPALLTTAVHLPAPTPRRDREHRTHLTVNSPLPRPTFG</sequence>
<evidence type="ECO:0000259" key="4">
    <source>
        <dbReference type="Pfam" id="PF17837"/>
    </source>
</evidence>
<keyword evidence="6" id="KW-1185">Reference proteome</keyword>
<dbReference type="InterPro" id="IPR003542">
    <property type="entry name" value="Enbac_synth_compD-like"/>
</dbReference>
<evidence type="ECO:0000313" key="5">
    <source>
        <dbReference type="EMBL" id="WEB38435.1"/>
    </source>
</evidence>
<dbReference type="SUPFAM" id="SSF56214">
    <property type="entry name" value="4'-phosphopantetheinyl transferase"/>
    <property type="match status" value="1"/>
</dbReference>
<dbReference type="GO" id="GO:0016740">
    <property type="term" value="F:transferase activity"/>
    <property type="evidence" value="ECO:0007669"/>
    <property type="project" value="UniProtKB-KW"/>
</dbReference>
<evidence type="ECO:0000259" key="3">
    <source>
        <dbReference type="Pfam" id="PF01648"/>
    </source>
</evidence>
<dbReference type="InterPro" id="IPR041354">
    <property type="entry name" value="4PPT_N"/>
</dbReference>
<evidence type="ECO:0000256" key="1">
    <source>
        <dbReference type="ARBA" id="ARBA00022679"/>
    </source>
</evidence>
<dbReference type="Pfam" id="PF17837">
    <property type="entry name" value="4PPT_N"/>
    <property type="match status" value="1"/>
</dbReference>
<dbReference type="EMBL" id="CP095749">
    <property type="protein sequence ID" value="WEB38435.1"/>
    <property type="molecule type" value="Genomic_DNA"/>
</dbReference>
<feature type="domain" description="4'-phosphopantetheinyl transferase" evidence="3">
    <location>
        <begin position="104"/>
        <end position="181"/>
    </location>
</feature>
<protein>
    <submittedName>
        <fullName evidence="5">4'-phosphopantetheinyl transferase superfamily protein</fullName>
    </submittedName>
</protein>
<dbReference type="PANTHER" id="PTHR38096">
    <property type="entry name" value="ENTEROBACTIN SYNTHASE COMPONENT D"/>
    <property type="match status" value="1"/>
</dbReference>